<dbReference type="SUPFAM" id="SSF50630">
    <property type="entry name" value="Acid proteases"/>
    <property type="match status" value="1"/>
</dbReference>
<dbReference type="EMBL" id="AZHX01000535">
    <property type="protein sequence ID" value="ETX07081.1"/>
    <property type="molecule type" value="Genomic_DNA"/>
</dbReference>
<evidence type="ECO:0000313" key="3">
    <source>
        <dbReference type="EMBL" id="ETX07081.1"/>
    </source>
</evidence>
<proteinExistence type="predicted"/>
<name>W4MAZ0_9BACT</name>
<dbReference type="GO" id="GO:0004190">
    <property type="term" value="F:aspartic-type endopeptidase activity"/>
    <property type="evidence" value="ECO:0007669"/>
    <property type="project" value="InterPro"/>
</dbReference>
<dbReference type="InterPro" id="IPR021109">
    <property type="entry name" value="Peptidase_aspartic_dom_sf"/>
</dbReference>
<keyword evidence="4" id="KW-1185">Reference proteome</keyword>
<dbReference type="Gene3D" id="2.40.70.10">
    <property type="entry name" value="Acid Proteases"/>
    <property type="match status" value="1"/>
</dbReference>
<evidence type="ECO:0000313" key="4">
    <source>
        <dbReference type="Proteomes" id="UP000019140"/>
    </source>
</evidence>
<dbReference type="Pfam" id="PF13650">
    <property type="entry name" value="Asp_protease_2"/>
    <property type="match status" value="1"/>
</dbReference>
<dbReference type="Proteomes" id="UP000019140">
    <property type="component" value="Unassembled WGS sequence"/>
</dbReference>
<dbReference type="InterPro" id="IPR001969">
    <property type="entry name" value="Aspartic_peptidase_AS"/>
</dbReference>
<accession>W4MAZ0</accession>
<protein>
    <recommendedName>
        <fullName evidence="2">Peptidase A2 domain-containing protein</fullName>
    </recommendedName>
</protein>
<evidence type="ECO:0000259" key="2">
    <source>
        <dbReference type="PROSITE" id="PS50175"/>
    </source>
</evidence>
<organism evidence="3 4">
    <name type="scientific">Candidatus Entotheonella gemina</name>
    <dbReference type="NCBI Taxonomy" id="1429439"/>
    <lineage>
        <taxon>Bacteria</taxon>
        <taxon>Pseudomonadati</taxon>
        <taxon>Nitrospinota/Tectimicrobiota group</taxon>
        <taxon>Candidatus Tectimicrobiota</taxon>
        <taxon>Candidatus Entotheonellia</taxon>
        <taxon>Candidatus Entotheonellales</taxon>
        <taxon>Candidatus Entotheonellaceae</taxon>
        <taxon>Candidatus Entotheonella</taxon>
    </lineage>
</organism>
<evidence type="ECO:0000256" key="1">
    <source>
        <dbReference type="ARBA" id="ARBA00022801"/>
    </source>
</evidence>
<dbReference type="CDD" id="cd00303">
    <property type="entry name" value="retropepsin_like"/>
    <property type="match status" value="1"/>
</dbReference>
<dbReference type="GO" id="GO:0006508">
    <property type="term" value="P:proteolysis"/>
    <property type="evidence" value="ECO:0007669"/>
    <property type="project" value="InterPro"/>
</dbReference>
<keyword evidence="1" id="KW-0378">Hydrolase</keyword>
<gene>
    <name evidence="3" type="ORF">ETSY2_13295</name>
</gene>
<dbReference type="HOGENOM" id="CLU_1892353_0_0_7"/>
<sequence>MSIEFPLRQKRTPFGLVSDPKIPVTIRLLRGDRRYYFLLDTGADFSLAPRRLAHQVGLDWEQLRASQVIGVEQRGVNARVGRLPIRVGPLDFTVRCFFVDALRTPFILGRADFLDHLILHIDPSARRIILDDIP</sequence>
<comment type="caution">
    <text evidence="3">The sequence shown here is derived from an EMBL/GenBank/DDBJ whole genome shotgun (WGS) entry which is preliminary data.</text>
</comment>
<dbReference type="AlphaFoldDB" id="W4MAZ0"/>
<dbReference type="PROSITE" id="PS00141">
    <property type="entry name" value="ASP_PROTEASE"/>
    <property type="match status" value="1"/>
</dbReference>
<feature type="domain" description="Peptidase A2" evidence="2">
    <location>
        <begin position="35"/>
        <end position="71"/>
    </location>
</feature>
<reference evidence="3 4" key="1">
    <citation type="journal article" date="2014" name="Nature">
        <title>An environmental bacterial taxon with a large and distinct metabolic repertoire.</title>
        <authorList>
            <person name="Wilson M.C."/>
            <person name="Mori T."/>
            <person name="Ruckert C."/>
            <person name="Uria A.R."/>
            <person name="Helf M.J."/>
            <person name="Takada K."/>
            <person name="Gernert C."/>
            <person name="Steffens U.A."/>
            <person name="Heycke N."/>
            <person name="Schmitt S."/>
            <person name="Rinke C."/>
            <person name="Helfrich E.J."/>
            <person name="Brachmann A.O."/>
            <person name="Gurgui C."/>
            <person name="Wakimoto T."/>
            <person name="Kracht M."/>
            <person name="Crusemann M."/>
            <person name="Hentschel U."/>
            <person name="Abe I."/>
            <person name="Matsunaga S."/>
            <person name="Kalinowski J."/>
            <person name="Takeyama H."/>
            <person name="Piel J."/>
        </authorList>
    </citation>
    <scope>NUCLEOTIDE SEQUENCE [LARGE SCALE GENOMIC DNA]</scope>
    <source>
        <strain evidence="4">TSY2</strain>
    </source>
</reference>
<dbReference type="InterPro" id="IPR001995">
    <property type="entry name" value="Peptidase_A2_cat"/>
</dbReference>
<dbReference type="PROSITE" id="PS50175">
    <property type="entry name" value="ASP_PROT_RETROV"/>
    <property type="match status" value="1"/>
</dbReference>